<comment type="function">
    <text evidence="4">S-adenosyl-L-methionine-binding protein that acts as an inhibitor of mTORC1 signaling. Acts as a sensor of S-adenosyl-L-methionine to signal methionine sufficiency to mTORC1. Probably also acts as a S-adenosyl-L-methionine-dependent methyltransferase.</text>
</comment>
<dbReference type="Gene3D" id="3.40.50.150">
    <property type="entry name" value="Vaccinia Virus protein VP39"/>
    <property type="match status" value="1"/>
</dbReference>
<accession>A0ABQ9EEK7</accession>
<evidence type="ECO:0000256" key="4">
    <source>
        <dbReference type="HAMAP-Rule" id="MF_03044"/>
    </source>
</evidence>
<dbReference type="Proteomes" id="UP001217089">
    <property type="component" value="Unassembled WGS sequence"/>
</dbReference>
<feature type="binding site" evidence="4">
    <location>
        <position position="118"/>
    </location>
    <ligand>
        <name>S-adenosyl-L-methionine</name>
        <dbReference type="ChEBI" id="CHEBI:59789"/>
    </ligand>
</feature>
<organism evidence="5 6">
    <name type="scientific">Tegillarca granosa</name>
    <name type="common">Malaysian cockle</name>
    <name type="synonym">Anadara granosa</name>
    <dbReference type="NCBI Taxonomy" id="220873"/>
    <lineage>
        <taxon>Eukaryota</taxon>
        <taxon>Metazoa</taxon>
        <taxon>Spiralia</taxon>
        <taxon>Lophotrochozoa</taxon>
        <taxon>Mollusca</taxon>
        <taxon>Bivalvia</taxon>
        <taxon>Autobranchia</taxon>
        <taxon>Pteriomorphia</taxon>
        <taxon>Arcoida</taxon>
        <taxon>Arcoidea</taxon>
        <taxon>Arcidae</taxon>
        <taxon>Tegillarca</taxon>
    </lineage>
</organism>
<keyword evidence="2 4" id="KW-0808">Transferase</keyword>
<comment type="similarity">
    <text evidence="4">Belongs to the BMT2 family.</text>
</comment>
<keyword evidence="1 4" id="KW-0489">Methyltransferase</keyword>
<dbReference type="EMBL" id="JARBDR010000918">
    <property type="protein sequence ID" value="KAJ8302342.1"/>
    <property type="molecule type" value="Genomic_DNA"/>
</dbReference>
<dbReference type="PANTHER" id="PTHR21008">
    <property type="entry name" value="S-ADENOSYLMETHIONINE SENSOR UPSTREAM OF MTORC1-RELATED"/>
    <property type="match status" value="1"/>
</dbReference>
<sequence>MAEKEEHLRLAGIVKGVHADLRKKYKKNSDGFNEVWEEHCQNTPKLVEYADAMHRLATDHWGKLPETRIDWCRDTTLEYFIHGGLKKVLEKDKRREAIQSLKSGIRDGGLVNSHEHSDILNNRDNKKMSKSLESVYHCDFLHLETTEPLQIAIDSFDTFLKSLKSPVERLPKDSFHVVVFSLLLEYFPSPYQRWICCQKAYELLMINGLLLIVTPDSHQQHRNASMMKSWKIAIESLGFIRWRYIKLEHLHCMAFRKIFNPGEQSLFLSGITPDMLYIPQDFHDITDDMDSIQKIQFERSDEFFVETINELPTYSDSD</sequence>
<keyword evidence="3 4" id="KW-0949">S-adenosyl-L-methionine</keyword>
<reference evidence="5 6" key="1">
    <citation type="submission" date="2022-12" db="EMBL/GenBank/DDBJ databases">
        <title>Chromosome-level genome of Tegillarca granosa.</title>
        <authorList>
            <person name="Kim J."/>
        </authorList>
    </citation>
    <scope>NUCLEOTIDE SEQUENCE [LARGE SCALE GENOMIC DNA]</scope>
    <source>
        <strain evidence="5">Teg-2019</strain>
        <tissue evidence="5">Adductor muscle</tissue>
    </source>
</reference>
<dbReference type="EC" id="2.1.1.-" evidence="4"/>
<gene>
    <name evidence="5" type="ORF">KUTeg_021329</name>
</gene>
<evidence type="ECO:0000256" key="3">
    <source>
        <dbReference type="ARBA" id="ARBA00022691"/>
    </source>
</evidence>
<dbReference type="HAMAP" id="MF_03044">
    <property type="entry name" value="BMT2"/>
    <property type="match status" value="1"/>
</dbReference>
<evidence type="ECO:0000256" key="1">
    <source>
        <dbReference type="ARBA" id="ARBA00022603"/>
    </source>
</evidence>
<feature type="binding site" evidence="4">
    <location>
        <position position="104"/>
    </location>
    <ligand>
        <name>S-adenosyl-L-methionine</name>
        <dbReference type="ChEBI" id="CHEBI:59789"/>
    </ligand>
</feature>
<dbReference type="InterPro" id="IPR021867">
    <property type="entry name" value="Bmt2/SAMTOR"/>
</dbReference>
<evidence type="ECO:0000313" key="6">
    <source>
        <dbReference type="Proteomes" id="UP001217089"/>
    </source>
</evidence>
<protein>
    <recommendedName>
        <fullName evidence="4">S-adenosylmethionine sensor upstream of mTORC1</fullName>
    </recommendedName>
    <alternativeName>
        <fullName evidence="4">Probable methyltransferase BMT2 homolog</fullName>
        <ecNumber evidence="4">2.1.1.-</ecNumber>
    </alternativeName>
</protein>
<name>A0ABQ9EEK7_TEGGR</name>
<dbReference type="InterPro" id="IPR029063">
    <property type="entry name" value="SAM-dependent_MTases_sf"/>
</dbReference>
<comment type="caution">
    <text evidence="5">The sequence shown here is derived from an EMBL/GenBank/DDBJ whole genome shotgun (WGS) entry which is preliminary data.</text>
</comment>
<dbReference type="SUPFAM" id="SSF53335">
    <property type="entry name" value="S-adenosyl-L-methionine-dependent methyltransferases"/>
    <property type="match status" value="1"/>
</dbReference>
<keyword evidence="6" id="KW-1185">Reference proteome</keyword>
<evidence type="ECO:0000313" key="5">
    <source>
        <dbReference type="EMBL" id="KAJ8302342.1"/>
    </source>
</evidence>
<evidence type="ECO:0000256" key="2">
    <source>
        <dbReference type="ARBA" id="ARBA00022679"/>
    </source>
</evidence>
<proteinExistence type="inferred from homology"/>
<dbReference type="PANTHER" id="PTHR21008:SF0">
    <property type="entry name" value="S-ADENOSYLMETHIONINE SENSOR UPSTREAM OF MTORC1"/>
    <property type="match status" value="1"/>
</dbReference>